<feature type="domain" description="Major facilitator superfamily (MFS) profile" evidence="6">
    <location>
        <begin position="31"/>
        <end position="465"/>
    </location>
</feature>
<feature type="transmembrane region" description="Helical" evidence="5">
    <location>
        <begin position="309"/>
        <end position="329"/>
    </location>
</feature>
<comment type="caution">
    <text evidence="7">The sequence shown here is derived from an EMBL/GenBank/DDBJ whole genome shotgun (WGS) entry which is preliminary data.</text>
</comment>
<feature type="transmembrane region" description="Helical" evidence="5">
    <location>
        <begin position="268"/>
        <end position="289"/>
    </location>
</feature>
<evidence type="ECO:0000256" key="4">
    <source>
        <dbReference type="ARBA" id="ARBA00023136"/>
    </source>
</evidence>
<feature type="transmembrane region" description="Helical" evidence="5">
    <location>
        <begin position="341"/>
        <end position="358"/>
    </location>
</feature>
<keyword evidence="3 5" id="KW-1133">Transmembrane helix</keyword>
<dbReference type="PANTHER" id="PTHR23528:SF1">
    <property type="entry name" value="MAJOR FACILITATOR SUPERFAMILY (MFS) PROFILE DOMAIN-CONTAINING PROTEIN"/>
    <property type="match status" value="1"/>
</dbReference>
<keyword evidence="4 5" id="KW-0472">Membrane</keyword>
<evidence type="ECO:0000313" key="7">
    <source>
        <dbReference type="EMBL" id="REG24965.1"/>
    </source>
</evidence>
<feature type="transmembrane region" description="Helical" evidence="5">
    <location>
        <begin position="403"/>
        <end position="423"/>
    </location>
</feature>
<dbReference type="PANTHER" id="PTHR23528">
    <property type="match status" value="1"/>
</dbReference>
<evidence type="ECO:0000256" key="3">
    <source>
        <dbReference type="ARBA" id="ARBA00022989"/>
    </source>
</evidence>
<feature type="transmembrane region" description="Helical" evidence="5">
    <location>
        <begin position="74"/>
        <end position="93"/>
    </location>
</feature>
<dbReference type="PROSITE" id="PS50850">
    <property type="entry name" value="MFS"/>
    <property type="match status" value="1"/>
</dbReference>
<accession>A0ABX9JR10</accession>
<evidence type="ECO:0000256" key="5">
    <source>
        <dbReference type="SAM" id="Phobius"/>
    </source>
</evidence>
<keyword evidence="8" id="KW-1185">Reference proteome</keyword>
<evidence type="ECO:0000256" key="2">
    <source>
        <dbReference type="ARBA" id="ARBA00022692"/>
    </source>
</evidence>
<proteinExistence type="predicted"/>
<feature type="transmembrane region" description="Helical" evidence="5">
    <location>
        <begin position="438"/>
        <end position="459"/>
    </location>
</feature>
<sequence>MGAPCYIRNEATLEVTAAVLPQESKRLGTLEQLYLTFFWFSSNVHWGAILTILVQSQVLVMVGDESKGAGVGTAIAIGSITGILVPPLLGTWSDRVRLRMGRRRPFMVVGTALNLVALVGMATFPFLKTDSLWGFTGAYWLYVGAYLMANFANNVATAPYTALMPDVVPPEQRGSVAGWYGLMTLLGNGVGMGLASSMVSQQASLGEFQGQIYRVYLIIGFILVVGVLITVLGTREQPLTTQPKPFEWGSFLSGFVAPFRSLDFRWVFLTRMLMSMGVFSVQSFLMFYLRDVVKEFSVFGRPLATTPELAVLGVLGLLLVLALPSTVIAGKLSDRYGRKRVVYVAGGIQAVVAAGFIFNDNYLAALFIGALFGVGYGAYESVNWALATDVLPDVDDAAKDMGIWHMALTVPQFLATPIAGWLLDTFNAFGKPGGRPTLGYTVIFSVAIVYFALGTVFVARVKKAR</sequence>
<organism evidence="7 8">
    <name type="scientific">Archangium gephyra</name>
    <dbReference type="NCBI Taxonomy" id="48"/>
    <lineage>
        <taxon>Bacteria</taxon>
        <taxon>Pseudomonadati</taxon>
        <taxon>Myxococcota</taxon>
        <taxon>Myxococcia</taxon>
        <taxon>Myxococcales</taxon>
        <taxon>Cystobacterineae</taxon>
        <taxon>Archangiaceae</taxon>
        <taxon>Archangium</taxon>
    </lineage>
</organism>
<gene>
    <name evidence="7" type="ORF">ATI61_11328</name>
</gene>
<feature type="transmembrane region" description="Helical" evidence="5">
    <location>
        <begin position="215"/>
        <end position="234"/>
    </location>
</feature>
<feature type="transmembrane region" description="Helical" evidence="5">
    <location>
        <begin position="33"/>
        <end position="54"/>
    </location>
</feature>
<comment type="subcellular location">
    <subcellularLocation>
        <location evidence="1">Membrane</location>
        <topology evidence="1">Multi-pass membrane protein</topology>
    </subcellularLocation>
</comment>
<dbReference type="Gene3D" id="1.20.1250.20">
    <property type="entry name" value="MFS general substrate transporter like domains"/>
    <property type="match status" value="2"/>
</dbReference>
<dbReference type="InterPro" id="IPR036259">
    <property type="entry name" value="MFS_trans_sf"/>
</dbReference>
<keyword evidence="2 5" id="KW-0812">Transmembrane</keyword>
<evidence type="ECO:0000259" key="6">
    <source>
        <dbReference type="PROSITE" id="PS50850"/>
    </source>
</evidence>
<evidence type="ECO:0000313" key="8">
    <source>
        <dbReference type="Proteomes" id="UP000256345"/>
    </source>
</evidence>
<dbReference type="Pfam" id="PF07690">
    <property type="entry name" value="MFS_1"/>
    <property type="match status" value="1"/>
</dbReference>
<evidence type="ECO:0000256" key="1">
    <source>
        <dbReference type="ARBA" id="ARBA00004141"/>
    </source>
</evidence>
<protein>
    <submittedName>
        <fullName evidence="7">Na+/melibiose symporter-like transporter</fullName>
    </submittedName>
</protein>
<dbReference type="PROSITE" id="PS00216">
    <property type="entry name" value="SUGAR_TRANSPORT_1"/>
    <property type="match status" value="1"/>
</dbReference>
<dbReference type="EMBL" id="QUMU01000013">
    <property type="protein sequence ID" value="REG24965.1"/>
    <property type="molecule type" value="Genomic_DNA"/>
</dbReference>
<dbReference type="Proteomes" id="UP000256345">
    <property type="component" value="Unassembled WGS sequence"/>
</dbReference>
<dbReference type="InterPro" id="IPR005829">
    <property type="entry name" value="Sugar_transporter_CS"/>
</dbReference>
<dbReference type="InterPro" id="IPR020846">
    <property type="entry name" value="MFS_dom"/>
</dbReference>
<dbReference type="SUPFAM" id="SSF103473">
    <property type="entry name" value="MFS general substrate transporter"/>
    <property type="match status" value="1"/>
</dbReference>
<feature type="transmembrane region" description="Helical" evidence="5">
    <location>
        <begin position="139"/>
        <end position="164"/>
    </location>
</feature>
<name>A0ABX9JR10_9BACT</name>
<feature type="transmembrane region" description="Helical" evidence="5">
    <location>
        <begin position="176"/>
        <end position="195"/>
    </location>
</feature>
<feature type="transmembrane region" description="Helical" evidence="5">
    <location>
        <begin position="105"/>
        <end position="127"/>
    </location>
</feature>
<dbReference type="InterPro" id="IPR011701">
    <property type="entry name" value="MFS"/>
</dbReference>
<reference evidence="7 8" key="1">
    <citation type="submission" date="2018-08" db="EMBL/GenBank/DDBJ databases">
        <title>Genomic Encyclopedia of Archaeal and Bacterial Type Strains, Phase II (KMG-II): from individual species to whole genera.</title>
        <authorList>
            <person name="Goeker M."/>
        </authorList>
    </citation>
    <scope>NUCLEOTIDE SEQUENCE [LARGE SCALE GENOMIC DNA]</scope>
    <source>
        <strain evidence="7 8">DSM 2261</strain>
    </source>
</reference>
<feature type="transmembrane region" description="Helical" evidence="5">
    <location>
        <begin position="364"/>
        <end position="382"/>
    </location>
</feature>